<dbReference type="Proteomes" id="UP000013307">
    <property type="component" value="Chromosome"/>
</dbReference>
<evidence type="ECO:0000259" key="1">
    <source>
        <dbReference type="Pfam" id="PF18489"/>
    </source>
</evidence>
<dbReference type="AlphaFoldDB" id="N0BNH7"/>
<dbReference type="GeneID" id="15393895"/>
<accession>N0BNH7</accession>
<dbReference type="KEGG" id="ast:Asulf_02263"/>
<dbReference type="HOGENOM" id="CLU_1286303_0_0_2"/>
<reference evidence="2 3" key="1">
    <citation type="journal article" date="2013" name="Genome Announc.">
        <title>Complete Genome Sequence of the Thermophilic and Facultatively Chemolithoautotrophic Sulfate Reducer Archaeoglobus sulfaticallidus Strain PM70-1T.</title>
        <authorList>
            <person name="Stokke R."/>
            <person name="Hocking W.P."/>
            <person name="Steinsbu B.O."/>
            <person name="Steen I.H."/>
        </authorList>
    </citation>
    <scope>NUCLEOTIDE SEQUENCE [LARGE SCALE GENOMIC DNA]</scope>
    <source>
        <strain evidence="2">PM70-1</strain>
    </source>
</reference>
<protein>
    <submittedName>
        <fullName evidence="2">Putative RNA-binding protein containing a C-terminal EMAP domain</fullName>
    </submittedName>
</protein>
<name>N0BNH7_9EURY</name>
<dbReference type="EMBL" id="CP005290">
    <property type="protein sequence ID" value="AGK62216.1"/>
    <property type="molecule type" value="Genomic_DNA"/>
</dbReference>
<dbReference type="Gene3D" id="1.20.1440.150">
    <property type="match status" value="1"/>
</dbReference>
<dbReference type="OrthoDB" id="14546at2157"/>
<evidence type="ECO:0000313" key="3">
    <source>
        <dbReference type="Proteomes" id="UP000013307"/>
    </source>
</evidence>
<dbReference type="RefSeq" id="WP_015591812.1">
    <property type="nucleotide sequence ID" value="NC_021169.1"/>
</dbReference>
<gene>
    <name evidence="2" type="ORF">Asulf_02263</name>
</gene>
<keyword evidence="3" id="KW-1185">Reference proteome</keyword>
<dbReference type="Gene3D" id="2.40.50.140">
    <property type="entry name" value="Nucleic acid-binding proteins"/>
    <property type="match status" value="1"/>
</dbReference>
<evidence type="ECO:0000313" key="2">
    <source>
        <dbReference type="EMBL" id="AGK62216.1"/>
    </source>
</evidence>
<dbReference type="STRING" id="387631.Asulf_02263"/>
<feature type="domain" description="Alpha helical" evidence="1">
    <location>
        <begin position="4"/>
        <end position="77"/>
    </location>
</feature>
<dbReference type="InterPro" id="IPR012340">
    <property type="entry name" value="NA-bd_OB-fold"/>
</dbReference>
<sequence length="214" mass="24928">MSYFDTSKDFRILMAEKAIVELEKLFNVLKLQKRKEYVRKMKDLYSKVQNLKYSYVAPDGIKALDDFKEIVTSTKKFKEDVRKLDRDAQVIKALYWLEYLESLPELMDRGMISQPYECIKYYRGEIVSIKELDRLWLCGVDCGFKLNIITNSEKFKQGSYAVVAYLPPREFGKYTSEGMFVDLLDGEKGEVSLGEVKNLNLKEVSSIIMDLLKS</sequence>
<dbReference type="InterPro" id="IPR041169">
    <property type="entry name" value="Alpha_helical"/>
</dbReference>
<organism evidence="2 3">
    <name type="scientific">Archaeoglobus sulfaticallidus PM70-1</name>
    <dbReference type="NCBI Taxonomy" id="387631"/>
    <lineage>
        <taxon>Archaea</taxon>
        <taxon>Methanobacteriati</taxon>
        <taxon>Methanobacteriota</taxon>
        <taxon>Archaeoglobi</taxon>
        <taxon>Archaeoglobales</taxon>
        <taxon>Archaeoglobaceae</taxon>
        <taxon>Archaeoglobus</taxon>
    </lineage>
</organism>
<dbReference type="Pfam" id="PF18489">
    <property type="entry name" value="Alpha_Helical"/>
    <property type="match status" value="1"/>
</dbReference>
<dbReference type="eggNOG" id="arCOG04359">
    <property type="taxonomic scope" value="Archaea"/>
</dbReference>
<proteinExistence type="predicted"/>